<evidence type="ECO:0000256" key="7">
    <source>
        <dbReference type="SAM" id="MobiDB-lite"/>
    </source>
</evidence>
<reference evidence="9" key="1">
    <citation type="journal article" date="2023" name="Science">
        <title>Genome structures resolve the early diversification of teleost fishes.</title>
        <authorList>
            <person name="Parey E."/>
            <person name="Louis A."/>
            <person name="Montfort J."/>
            <person name="Bouchez O."/>
            <person name="Roques C."/>
            <person name="Iampietro C."/>
            <person name="Lluch J."/>
            <person name="Castinel A."/>
            <person name="Donnadieu C."/>
            <person name="Desvignes T."/>
            <person name="Floi Bucao C."/>
            <person name="Jouanno E."/>
            <person name="Wen M."/>
            <person name="Mejri S."/>
            <person name="Dirks R."/>
            <person name="Jansen H."/>
            <person name="Henkel C."/>
            <person name="Chen W.J."/>
            <person name="Zahm M."/>
            <person name="Cabau C."/>
            <person name="Klopp C."/>
            <person name="Thompson A.W."/>
            <person name="Robinson-Rechavi M."/>
            <person name="Braasch I."/>
            <person name="Lecointre G."/>
            <person name="Bobe J."/>
            <person name="Postlethwait J.H."/>
            <person name="Berthelot C."/>
            <person name="Roest Crollius H."/>
            <person name="Guiguen Y."/>
        </authorList>
    </citation>
    <scope>NUCLEOTIDE SEQUENCE</scope>
    <source>
        <strain evidence="9">NC1722</strain>
    </source>
</reference>
<evidence type="ECO:0000256" key="4">
    <source>
        <dbReference type="ARBA" id="ARBA00022737"/>
    </source>
</evidence>
<dbReference type="InterPro" id="IPR051261">
    <property type="entry name" value="NLR"/>
</dbReference>
<dbReference type="Pfam" id="PF14484">
    <property type="entry name" value="FISNA"/>
    <property type="match status" value="1"/>
</dbReference>
<feature type="domain" description="FISNA" evidence="8">
    <location>
        <begin position="397"/>
        <end position="464"/>
    </location>
</feature>
<feature type="region of interest" description="Disordered" evidence="7">
    <location>
        <begin position="256"/>
        <end position="275"/>
    </location>
</feature>
<dbReference type="EMBL" id="JAINUG010000019">
    <property type="protein sequence ID" value="KAJ8412604.1"/>
    <property type="molecule type" value="Genomic_DNA"/>
</dbReference>
<evidence type="ECO:0000256" key="5">
    <source>
        <dbReference type="ARBA" id="ARBA00022741"/>
    </source>
</evidence>
<name>A0AAD7WY77_9TELE</name>
<evidence type="ECO:0000313" key="10">
    <source>
        <dbReference type="Proteomes" id="UP001221898"/>
    </source>
</evidence>
<accession>A0AAD7WY77</accession>
<protein>
    <recommendedName>
        <fullName evidence="8">FISNA domain-containing protein</fullName>
    </recommendedName>
</protein>
<evidence type="ECO:0000256" key="3">
    <source>
        <dbReference type="ARBA" id="ARBA00022614"/>
    </source>
</evidence>
<dbReference type="InterPro" id="IPR041075">
    <property type="entry name" value="NOD1/2_WH"/>
</dbReference>
<dbReference type="Gene3D" id="1.10.533.10">
    <property type="entry name" value="Death Domain, Fas"/>
    <property type="match status" value="1"/>
</dbReference>
<dbReference type="Pfam" id="PF17779">
    <property type="entry name" value="WHD_NOD2"/>
    <property type="match status" value="1"/>
</dbReference>
<keyword evidence="2" id="KW-0963">Cytoplasm</keyword>
<dbReference type="Gene3D" id="3.40.50.300">
    <property type="entry name" value="P-loop containing nucleotide triphosphate hydrolases"/>
    <property type="match status" value="1"/>
</dbReference>
<dbReference type="InterPro" id="IPR007111">
    <property type="entry name" value="NACHT_NTPase"/>
</dbReference>
<keyword evidence="10" id="KW-1185">Reference proteome</keyword>
<dbReference type="Pfam" id="PF17776">
    <property type="entry name" value="NLRC4_HD2"/>
    <property type="match status" value="1"/>
</dbReference>
<keyword evidence="5" id="KW-0547">Nucleotide-binding</keyword>
<evidence type="ECO:0000256" key="2">
    <source>
        <dbReference type="ARBA" id="ARBA00022490"/>
    </source>
</evidence>
<evidence type="ECO:0000256" key="6">
    <source>
        <dbReference type="ARBA" id="ARBA00022840"/>
    </source>
</evidence>
<proteinExistence type="predicted"/>
<dbReference type="GO" id="GO:0005524">
    <property type="term" value="F:ATP binding"/>
    <property type="evidence" value="ECO:0007669"/>
    <property type="project" value="UniProtKB-KW"/>
</dbReference>
<evidence type="ECO:0000313" key="9">
    <source>
        <dbReference type="EMBL" id="KAJ8412604.1"/>
    </source>
</evidence>
<comment type="caution">
    <text evidence="9">The sequence shown here is derived from an EMBL/GenBank/DDBJ whole genome shotgun (WGS) entry which is preliminary data.</text>
</comment>
<dbReference type="InterPro" id="IPR029495">
    <property type="entry name" value="NACHT-assoc"/>
</dbReference>
<dbReference type="Pfam" id="PF02758">
    <property type="entry name" value="PYRIN"/>
    <property type="match status" value="1"/>
</dbReference>
<dbReference type="InterPro" id="IPR027417">
    <property type="entry name" value="P-loop_NTPase"/>
</dbReference>
<dbReference type="Proteomes" id="UP001221898">
    <property type="component" value="Unassembled WGS sequence"/>
</dbReference>
<evidence type="ECO:0000259" key="8">
    <source>
        <dbReference type="SMART" id="SM01288"/>
    </source>
</evidence>
<dbReference type="InterPro" id="IPR011029">
    <property type="entry name" value="DEATH-like_dom_sf"/>
</dbReference>
<dbReference type="InterPro" id="IPR004020">
    <property type="entry name" value="DAPIN"/>
</dbReference>
<keyword evidence="4" id="KW-0677">Repeat</keyword>
<evidence type="ECO:0000256" key="1">
    <source>
        <dbReference type="ARBA" id="ARBA00004496"/>
    </source>
</evidence>
<keyword evidence="6" id="KW-0067">ATP-binding</keyword>
<dbReference type="InterPro" id="IPR041267">
    <property type="entry name" value="NLRP_HD2"/>
</dbReference>
<dbReference type="PANTHER" id="PTHR24106">
    <property type="entry name" value="NACHT, LRR AND CARD DOMAINS-CONTAINING"/>
    <property type="match status" value="1"/>
</dbReference>
<gene>
    <name evidence="9" type="ORF">AAFF_G00129400</name>
</gene>
<dbReference type="AlphaFoldDB" id="A0AAD7WY77"/>
<sequence length="844" mass="97420">MSKFNLEDLVVEVGYWFKGSTNGKGYLTDVKQPRFRRLLEAFSDPMIEVYLLFFQATIPAFTSFKLLLQREQSSIFLLHDEMTNFICKLCSKFIVPTVLLSHREPHYIPYKDKANQMPGAITAQTERTRSCKRPYVCGLGCYMMSLPGDREEWLSASEMSFSRESFEDDEEGEARPERDIFLLPDRAIRAPMSRVRPLEDRVPSPALSYESMRSDERSDDEFGDEPFLRSLTRIQLERPNSPASSCHSMESVESRESPAKPFWMGPRQPVQKPEGTKRSVRWVPLEKAAVQVLLGITERRHPAMNLAFMLKALLATLKKLVEGDRRYFKKCLVDRYPEIFESSLLDHDVPELVDKMLERCDMEGSLKITLLILSDMKLQDIAKFLQGMCKRHEVQYELKASLRKKYTCIFEGLAKQGCSTLFNKIYAELCVTMGKTGGVNTEHEELNLMKAGKYSLMQLLHSFFPEMRELETIESNDDCKVLIICDGLDECQLPLDFQHNGSWCDVKDPTSLDMLLTNLIKGNLLSSALRWIISRPAATNRIPPDYVLAVAEVEGFNDAQKEEYFKKRISDQNLANRVVTHLQSTRSLHIMCRIPMFCWTASDVLQRAFLTADGETPKALTEIFTHFLFIQLNNKDRKYHGKELSQMCEEEKEFLMKVGKLAFQMLENNQVIVKAEQWKASGIGLQEGVVHSGLCVELFKEVFVMYHEKVYCFMHLYMQEYLAALYTFLSFKNSNRNVLDQPFPTKVSRLLKKPNLFDLHKSAVDMALRSQNGHLDMFLRFLLGLSIESNQNLLRGIVTQVEGHEYLDKTVQYIRKKMRENHSAERRNNLTHCLVELQPYPSTA</sequence>
<keyword evidence="3" id="KW-0433">Leucine-rich repeat</keyword>
<dbReference type="Pfam" id="PF05729">
    <property type="entry name" value="NACHT"/>
    <property type="match status" value="1"/>
</dbReference>
<dbReference type="GO" id="GO:0005737">
    <property type="term" value="C:cytoplasm"/>
    <property type="evidence" value="ECO:0007669"/>
    <property type="project" value="UniProtKB-SubCell"/>
</dbReference>
<comment type="subcellular location">
    <subcellularLocation>
        <location evidence="1">Cytoplasm</location>
    </subcellularLocation>
</comment>
<dbReference type="SMART" id="SM01288">
    <property type="entry name" value="FISNA"/>
    <property type="match status" value="1"/>
</dbReference>
<organism evidence="9 10">
    <name type="scientific">Aldrovandia affinis</name>
    <dbReference type="NCBI Taxonomy" id="143900"/>
    <lineage>
        <taxon>Eukaryota</taxon>
        <taxon>Metazoa</taxon>
        <taxon>Chordata</taxon>
        <taxon>Craniata</taxon>
        <taxon>Vertebrata</taxon>
        <taxon>Euteleostomi</taxon>
        <taxon>Actinopterygii</taxon>
        <taxon>Neopterygii</taxon>
        <taxon>Teleostei</taxon>
        <taxon>Notacanthiformes</taxon>
        <taxon>Halosauridae</taxon>
        <taxon>Aldrovandia</taxon>
    </lineage>
</organism>